<dbReference type="SUPFAM" id="SSF55729">
    <property type="entry name" value="Acyl-CoA N-acyltransferases (Nat)"/>
    <property type="match status" value="1"/>
</dbReference>
<dbReference type="OrthoDB" id="7595389at2"/>
<evidence type="ECO:0000259" key="3">
    <source>
        <dbReference type="PROSITE" id="PS51186"/>
    </source>
</evidence>
<dbReference type="InterPro" id="IPR000182">
    <property type="entry name" value="GNAT_dom"/>
</dbReference>
<comment type="caution">
    <text evidence="4">The sequence shown here is derived from an EMBL/GenBank/DDBJ whole genome shotgun (WGS) entry which is preliminary data.</text>
</comment>
<dbReference type="Pfam" id="PF00583">
    <property type="entry name" value="Acetyltransf_1"/>
    <property type="match status" value="1"/>
</dbReference>
<evidence type="ECO:0000313" key="4">
    <source>
        <dbReference type="EMBL" id="RJG48203.1"/>
    </source>
</evidence>
<name>A0A418YFP7_9GAMM</name>
<evidence type="ECO:0000313" key="5">
    <source>
        <dbReference type="Proteomes" id="UP000283255"/>
    </source>
</evidence>
<sequence length="151" mass="16531">MATSIPNIRPAKCEDLAQVQALYRQLRPGDSELSVQQAAASWQSIISDSRTCIVVAEVAGQLASTCAVGVNLSLANGARPFAVIEHVVTCAKFRRQGLSKRVLQFAIDWAWQQDCYKILLLSGEQLTQAHKLYQSVGFKAGIERGFVLKPN</sequence>
<organism evidence="4 5">
    <name type="scientific">Motilimonas pumila</name>
    <dbReference type="NCBI Taxonomy" id="2303987"/>
    <lineage>
        <taxon>Bacteria</taxon>
        <taxon>Pseudomonadati</taxon>
        <taxon>Pseudomonadota</taxon>
        <taxon>Gammaproteobacteria</taxon>
        <taxon>Alteromonadales</taxon>
        <taxon>Alteromonadales genera incertae sedis</taxon>
        <taxon>Motilimonas</taxon>
    </lineage>
</organism>
<dbReference type="Gene3D" id="3.40.630.30">
    <property type="match status" value="1"/>
</dbReference>
<evidence type="ECO:0000256" key="2">
    <source>
        <dbReference type="ARBA" id="ARBA00023315"/>
    </source>
</evidence>
<reference evidence="4 5" key="1">
    <citation type="submission" date="2018-09" db="EMBL/GenBank/DDBJ databases">
        <authorList>
            <person name="Wang F."/>
        </authorList>
    </citation>
    <scope>NUCLEOTIDE SEQUENCE [LARGE SCALE GENOMIC DNA]</scope>
    <source>
        <strain evidence="4 5">PLHSC7-2</strain>
    </source>
</reference>
<dbReference type="PANTHER" id="PTHR43877">
    <property type="entry name" value="AMINOALKYLPHOSPHONATE N-ACETYLTRANSFERASE-RELATED-RELATED"/>
    <property type="match status" value="1"/>
</dbReference>
<dbReference type="AlphaFoldDB" id="A0A418YFP7"/>
<protein>
    <submittedName>
        <fullName evidence="4">GNAT family N-acetyltransferase</fullName>
    </submittedName>
</protein>
<dbReference type="InterPro" id="IPR050832">
    <property type="entry name" value="Bact_Acetyltransf"/>
</dbReference>
<feature type="domain" description="N-acetyltransferase" evidence="3">
    <location>
        <begin position="6"/>
        <end position="151"/>
    </location>
</feature>
<dbReference type="RefSeq" id="WP_119910429.1">
    <property type="nucleotide sequence ID" value="NZ_QZCH01000009.1"/>
</dbReference>
<proteinExistence type="predicted"/>
<accession>A0A418YFP7</accession>
<keyword evidence="2" id="KW-0012">Acyltransferase</keyword>
<gene>
    <name evidence="4" type="ORF">D1Z90_09050</name>
</gene>
<dbReference type="Proteomes" id="UP000283255">
    <property type="component" value="Unassembled WGS sequence"/>
</dbReference>
<dbReference type="CDD" id="cd04301">
    <property type="entry name" value="NAT_SF"/>
    <property type="match status" value="1"/>
</dbReference>
<dbReference type="GO" id="GO:0016747">
    <property type="term" value="F:acyltransferase activity, transferring groups other than amino-acyl groups"/>
    <property type="evidence" value="ECO:0007669"/>
    <property type="project" value="InterPro"/>
</dbReference>
<keyword evidence="5" id="KW-1185">Reference proteome</keyword>
<dbReference type="EMBL" id="QZCH01000009">
    <property type="protein sequence ID" value="RJG48203.1"/>
    <property type="molecule type" value="Genomic_DNA"/>
</dbReference>
<keyword evidence="1 4" id="KW-0808">Transferase</keyword>
<reference evidence="4 5" key="2">
    <citation type="submission" date="2019-01" db="EMBL/GenBank/DDBJ databases">
        <title>Motilimonas pumilus sp. nov., isolated from the gut of sea cucumber (Apostichopus japonicus).</title>
        <authorList>
            <person name="Wang F.-Q."/>
            <person name="Ren L.-H."/>
            <person name="Lin Y.-W."/>
            <person name="Sun G.-H."/>
            <person name="Du Z.-J."/>
            <person name="Zhao J.-X."/>
            <person name="Liu X.-J."/>
            <person name="Liu L.-J."/>
        </authorList>
    </citation>
    <scope>NUCLEOTIDE SEQUENCE [LARGE SCALE GENOMIC DNA]</scope>
    <source>
        <strain evidence="4 5">PLHSC7-2</strain>
    </source>
</reference>
<evidence type="ECO:0000256" key="1">
    <source>
        <dbReference type="ARBA" id="ARBA00022679"/>
    </source>
</evidence>
<dbReference type="PROSITE" id="PS51186">
    <property type="entry name" value="GNAT"/>
    <property type="match status" value="1"/>
</dbReference>
<dbReference type="InterPro" id="IPR016181">
    <property type="entry name" value="Acyl_CoA_acyltransferase"/>
</dbReference>